<evidence type="ECO:0000256" key="3">
    <source>
        <dbReference type="ARBA" id="ARBA00023163"/>
    </source>
</evidence>
<name>A0A2U3NTQ2_9MYCO</name>
<dbReference type="EMBL" id="FUFA01000004">
    <property type="protein sequence ID" value="SPM34900.1"/>
    <property type="molecule type" value="Genomic_DNA"/>
</dbReference>
<organism evidence="6 7">
    <name type="scientific">Mycobacterium rhizamassiliense</name>
    <dbReference type="NCBI Taxonomy" id="1841860"/>
    <lineage>
        <taxon>Bacteria</taxon>
        <taxon>Bacillati</taxon>
        <taxon>Actinomycetota</taxon>
        <taxon>Actinomycetes</taxon>
        <taxon>Mycobacteriales</taxon>
        <taxon>Mycobacteriaceae</taxon>
        <taxon>Mycobacterium</taxon>
    </lineage>
</organism>
<dbReference type="InterPro" id="IPR050109">
    <property type="entry name" value="HTH-type_TetR-like_transc_reg"/>
</dbReference>
<dbReference type="Gene3D" id="1.10.357.10">
    <property type="entry name" value="Tetracycline Repressor, domain 2"/>
    <property type="match status" value="1"/>
</dbReference>
<dbReference type="GO" id="GO:0000976">
    <property type="term" value="F:transcription cis-regulatory region binding"/>
    <property type="evidence" value="ECO:0007669"/>
    <property type="project" value="TreeGrafter"/>
</dbReference>
<evidence type="ECO:0000259" key="5">
    <source>
        <dbReference type="PROSITE" id="PS50977"/>
    </source>
</evidence>
<evidence type="ECO:0000313" key="7">
    <source>
        <dbReference type="Proteomes" id="UP000240988"/>
    </source>
</evidence>
<proteinExistence type="predicted"/>
<evidence type="ECO:0000256" key="1">
    <source>
        <dbReference type="ARBA" id="ARBA00023015"/>
    </source>
</evidence>
<keyword evidence="3" id="KW-0804">Transcription</keyword>
<feature type="DNA-binding region" description="H-T-H motif" evidence="4">
    <location>
        <begin position="32"/>
        <end position="51"/>
    </location>
</feature>
<dbReference type="PRINTS" id="PR00455">
    <property type="entry name" value="HTHTETR"/>
</dbReference>
<feature type="domain" description="HTH tetR-type" evidence="5">
    <location>
        <begin position="9"/>
        <end position="69"/>
    </location>
</feature>
<dbReference type="PANTHER" id="PTHR30055">
    <property type="entry name" value="HTH-TYPE TRANSCRIPTIONAL REGULATOR RUTR"/>
    <property type="match status" value="1"/>
</dbReference>
<dbReference type="SUPFAM" id="SSF46689">
    <property type="entry name" value="Homeodomain-like"/>
    <property type="match status" value="1"/>
</dbReference>
<accession>A0A2U3NTQ2</accession>
<dbReference type="AlphaFoldDB" id="A0A2U3NTQ2"/>
<protein>
    <submittedName>
        <fullName evidence="6">TetR family transcriptional regulator</fullName>
    </submittedName>
</protein>
<dbReference type="GO" id="GO:0003700">
    <property type="term" value="F:DNA-binding transcription factor activity"/>
    <property type="evidence" value="ECO:0007669"/>
    <property type="project" value="TreeGrafter"/>
</dbReference>
<dbReference type="RefSeq" id="WP_077079480.1">
    <property type="nucleotide sequence ID" value="NZ_LT721901.1"/>
</dbReference>
<dbReference type="Proteomes" id="UP000240988">
    <property type="component" value="Unassembled WGS sequence"/>
</dbReference>
<evidence type="ECO:0000256" key="4">
    <source>
        <dbReference type="PROSITE-ProRule" id="PRU00335"/>
    </source>
</evidence>
<dbReference type="PROSITE" id="PS50977">
    <property type="entry name" value="HTH_TETR_2"/>
    <property type="match status" value="1"/>
</dbReference>
<evidence type="ECO:0000313" key="6">
    <source>
        <dbReference type="EMBL" id="SPM34900.1"/>
    </source>
</evidence>
<gene>
    <name evidence="6" type="ORF">MRAB57_2721</name>
</gene>
<evidence type="ECO:0000256" key="2">
    <source>
        <dbReference type="ARBA" id="ARBA00023125"/>
    </source>
</evidence>
<dbReference type="PANTHER" id="PTHR30055:SF234">
    <property type="entry name" value="HTH-TYPE TRANSCRIPTIONAL REGULATOR BETI"/>
    <property type="match status" value="1"/>
</dbReference>
<sequence>MAGSDQRSDKTVDKIVAGTMEAITRQGTHKLSVSDICESSGVARGTFYRYFTSKDDVLATLCRHFEDGIAGAFAAAIETNPDPAVRVQVVLDTIIANRAAGGDFVRMLDVAPDFTLRFIRETFPKLVDAVTAALGPAADESPLVLSEMLTKRQLGELFLRCVMSMLFLPGGRSDGVPAMITSLFRVAPPGATTQRAKRRPRAKAS</sequence>
<keyword evidence="2 4" id="KW-0238">DNA-binding</keyword>
<reference evidence="6 7" key="1">
    <citation type="submission" date="2017-01" db="EMBL/GenBank/DDBJ databases">
        <authorList>
            <consortium name="Urmite Genomes"/>
        </authorList>
    </citation>
    <scope>NUCLEOTIDE SEQUENCE [LARGE SCALE GENOMIC DNA]</scope>
    <source>
        <strain evidence="6 7">AB57</strain>
    </source>
</reference>
<keyword evidence="7" id="KW-1185">Reference proteome</keyword>
<dbReference type="InterPro" id="IPR009057">
    <property type="entry name" value="Homeodomain-like_sf"/>
</dbReference>
<dbReference type="Pfam" id="PF00440">
    <property type="entry name" value="TetR_N"/>
    <property type="match status" value="1"/>
</dbReference>
<keyword evidence="1" id="KW-0805">Transcription regulation</keyword>
<dbReference type="OrthoDB" id="4551013at2"/>
<dbReference type="InterPro" id="IPR001647">
    <property type="entry name" value="HTH_TetR"/>
</dbReference>